<dbReference type="FunFam" id="2.60.120.650:FF:000018">
    <property type="entry name" value="HSPB1-associated protein 1 homolog"/>
    <property type="match status" value="1"/>
</dbReference>
<dbReference type="OrthoDB" id="47172at2759"/>
<feature type="compositionally biased region" description="Polar residues" evidence="4">
    <location>
        <begin position="407"/>
        <end position="419"/>
    </location>
</feature>
<dbReference type="PROSITE" id="PS51184">
    <property type="entry name" value="JMJC"/>
    <property type="match status" value="1"/>
</dbReference>
<comment type="subcellular location">
    <subcellularLocation>
        <location evidence="1">Cytoplasm</location>
    </subcellularLocation>
</comment>
<organism evidence="6 7">
    <name type="scientific">Leptobrachium leishanense</name>
    <name type="common">Leishan spiny toad</name>
    <dbReference type="NCBI Taxonomy" id="445787"/>
    <lineage>
        <taxon>Eukaryota</taxon>
        <taxon>Metazoa</taxon>
        <taxon>Chordata</taxon>
        <taxon>Craniata</taxon>
        <taxon>Vertebrata</taxon>
        <taxon>Euteleostomi</taxon>
        <taxon>Amphibia</taxon>
        <taxon>Batrachia</taxon>
        <taxon>Anura</taxon>
        <taxon>Pelobatoidea</taxon>
        <taxon>Megophryidae</taxon>
        <taxon>Leptobrachium</taxon>
    </lineage>
</organism>
<keyword evidence="2" id="KW-0963">Cytoplasm</keyword>
<proteinExistence type="predicted"/>
<feature type="domain" description="JmjC" evidence="5">
    <location>
        <begin position="128"/>
        <end position="292"/>
    </location>
</feature>
<dbReference type="InterPro" id="IPR003347">
    <property type="entry name" value="JmjC_dom"/>
</dbReference>
<dbReference type="Gene3D" id="2.60.120.650">
    <property type="entry name" value="Cupin"/>
    <property type="match status" value="1"/>
</dbReference>
<name>A0A8C5QLB8_9ANUR</name>
<reference evidence="6" key="2">
    <citation type="submission" date="2025-09" db="UniProtKB">
        <authorList>
            <consortium name="Ensembl"/>
        </authorList>
    </citation>
    <scope>IDENTIFICATION</scope>
</reference>
<dbReference type="AlphaFoldDB" id="A0A8C5QLB8"/>
<dbReference type="SMART" id="SM00558">
    <property type="entry name" value="JmjC"/>
    <property type="match status" value="1"/>
</dbReference>
<dbReference type="GO" id="GO:0005737">
    <property type="term" value="C:cytoplasm"/>
    <property type="evidence" value="ECO:0007669"/>
    <property type="project" value="UniProtKB-SubCell"/>
</dbReference>
<feature type="region of interest" description="Disordered" evidence="4">
    <location>
        <begin position="341"/>
        <end position="361"/>
    </location>
</feature>
<evidence type="ECO:0000256" key="4">
    <source>
        <dbReference type="SAM" id="MobiDB-lite"/>
    </source>
</evidence>
<evidence type="ECO:0000256" key="3">
    <source>
        <dbReference type="ARBA" id="ARBA00037342"/>
    </source>
</evidence>
<accession>A0A8C5QLB8</accession>
<feature type="region of interest" description="Disordered" evidence="4">
    <location>
        <begin position="398"/>
        <end position="432"/>
    </location>
</feature>
<keyword evidence="7" id="KW-1185">Reference proteome</keyword>
<dbReference type="Ensembl" id="ENSLLET00000040998.1">
    <property type="protein sequence ID" value="ENSLLEP00000039414.1"/>
    <property type="gene ID" value="ENSLLEG00000024990.1"/>
</dbReference>
<reference evidence="6" key="1">
    <citation type="submission" date="2025-08" db="UniProtKB">
        <authorList>
            <consortium name="Ensembl"/>
        </authorList>
    </citation>
    <scope>IDENTIFICATION</scope>
</reference>
<evidence type="ECO:0000256" key="1">
    <source>
        <dbReference type="ARBA" id="ARBA00004496"/>
    </source>
</evidence>
<dbReference type="SUPFAM" id="SSF51197">
    <property type="entry name" value="Clavaminate synthase-like"/>
    <property type="match status" value="1"/>
</dbReference>
<evidence type="ECO:0000313" key="7">
    <source>
        <dbReference type="Proteomes" id="UP000694569"/>
    </source>
</evidence>
<sequence>MFFILVFWQESKLTDLYLFSLSFVGFGPKPFAPQEAREIILTLSRPAIFTDMASDWPASHWTVGYLSNLLGGNHMRFRIGRRHADPAPQFETDCPYIQATLQQFQDWIRGASECDTGTFQHYNISDYWAYADYKYLAQVFGDRPQILKDVVWADFGFPGRDGMKSTLWVGSSGANTPCHIDSYGCNLVLQVEGRKTWHLFPPEDTAYLYPTRIPYEESSVFSKVNVLNPDWRRLPLFSKAHPHVVTLHPGQVLFVPSRWWHYVESVDDITVSVNTWIELDSDHAARVEEAVTRMVVCAFKSTSSSVHDWLNPTEDEVTSHETNLLYLNQALVASAEHRARRAEGSCRPQSPASKKAKLDADEATDLCTQRPPFGKHLLPVAPGPPAAALRGEDAGSIVCGEDCAQPPNHSQDAPQTPQGASDPGAPPASQTVSSDEVLDCLVNPRVIRLVTQLLLEKQIP</sequence>
<evidence type="ECO:0000313" key="6">
    <source>
        <dbReference type="Ensembl" id="ENSLLEP00000039414.1"/>
    </source>
</evidence>
<dbReference type="GeneTree" id="ENSGT00940000159893"/>
<protein>
    <submittedName>
        <fullName evidence="6">HSPB1 associated protein 1</fullName>
    </submittedName>
</protein>
<comment type="function">
    <text evidence="3">May play a role in cellular stress response.</text>
</comment>
<evidence type="ECO:0000256" key="2">
    <source>
        <dbReference type="ARBA" id="ARBA00022490"/>
    </source>
</evidence>
<dbReference type="InterPro" id="IPR041667">
    <property type="entry name" value="Cupin_8"/>
</dbReference>
<evidence type="ECO:0000259" key="5">
    <source>
        <dbReference type="PROSITE" id="PS51184"/>
    </source>
</evidence>
<dbReference type="PANTHER" id="PTHR12461">
    <property type="entry name" value="HYPOXIA-INDUCIBLE FACTOR 1 ALPHA INHIBITOR-RELATED"/>
    <property type="match status" value="1"/>
</dbReference>
<dbReference type="Pfam" id="PF13621">
    <property type="entry name" value="Cupin_8"/>
    <property type="match status" value="1"/>
</dbReference>
<dbReference type="Proteomes" id="UP000694569">
    <property type="component" value="Unplaced"/>
</dbReference>
<gene>
    <name evidence="6" type="primary">HSPBAP1</name>
</gene>
<dbReference type="PANTHER" id="PTHR12461:SF43">
    <property type="entry name" value="HSPB1-ASSOCIATED PROTEIN 1"/>
    <property type="match status" value="1"/>
</dbReference>